<comment type="caution">
    <text evidence="2">The sequence shown here is derived from an EMBL/GenBank/DDBJ whole genome shotgun (WGS) entry which is preliminary data.</text>
</comment>
<dbReference type="Gene3D" id="3.40.50.150">
    <property type="entry name" value="Vaccinia Virus protein VP39"/>
    <property type="match status" value="1"/>
</dbReference>
<dbReference type="AlphaFoldDB" id="X0Y5U5"/>
<evidence type="ECO:0000313" key="2">
    <source>
        <dbReference type="EMBL" id="GAG51304.1"/>
    </source>
</evidence>
<sequence length="160" mass="17147">CADACRLPFEDRRFSAVFTQHAAMNIADKPALYREAYRVLRPGGCFALYDVVAGRTGEPTFPMPWASQPEASHLLDAEAVKALIDGTGFTCRLWADRTPEAVAWGVKAQSVRAAALAAGKPLPPSPARYLEGDLPTALANMTAGLESGSLQVVMGLFLRP</sequence>
<dbReference type="SUPFAM" id="SSF53335">
    <property type="entry name" value="S-adenosyl-L-methionine-dependent methyltransferases"/>
    <property type="match status" value="1"/>
</dbReference>
<proteinExistence type="predicted"/>
<dbReference type="GO" id="GO:0008757">
    <property type="term" value="F:S-adenosylmethionine-dependent methyltransferase activity"/>
    <property type="evidence" value="ECO:0007669"/>
    <property type="project" value="InterPro"/>
</dbReference>
<feature type="domain" description="Methyltransferase type 11" evidence="1">
    <location>
        <begin position="1"/>
        <end position="47"/>
    </location>
</feature>
<protein>
    <recommendedName>
        <fullName evidence="1">Methyltransferase type 11 domain-containing protein</fullName>
    </recommendedName>
</protein>
<feature type="non-terminal residue" evidence="2">
    <location>
        <position position="1"/>
    </location>
</feature>
<dbReference type="InterPro" id="IPR013216">
    <property type="entry name" value="Methyltransf_11"/>
</dbReference>
<reference evidence="2" key="1">
    <citation type="journal article" date="2014" name="Front. Microbiol.">
        <title>High frequency of phylogenetically diverse reductive dehalogenase-homologous genes in deep subseafloor sedimentary metagenomes.</title>
        <authorList>
            <person name="Kawai M."/>
            <person name="Futagami T."/>
            <person name="Toyoda A."/>
            <person name="Takaki Y."/>
            <person name="Nishi S."/>
            <person name="Hori S."/>
            <person name="Arai W."/>
            <person name="Tsubouchi T."/>
            <person name="Morono Y."/>
            <person name="Uchiyama I."/>
            <person name="Ito T."/>
            <person name="Fujiyama A."/>
            <person name="Inagaki F."/>
            <person name="Takami H."/>
        </authorList>
    </citation>
    <scope>NUCLEOTIDE SEQUENCE</scope>
    <source>
        <strain evidence="2">Expedition CK06-06</strain>
    </source>
</reference>
<dbReference type="InterPro" id="IPR029063">
    <property type="entry name" value="SAM-dependent_MTases_sf"/>
</dbReference>
<dbReference type="EMBL" id="BARS01052086">
    <property type="protein sequence ID" value="GAG51304.1"/>
    <property type="molecule type" value="Genomic_DNA"/>
</dbReference>
<organism evidence="2">
    <name type="scientific">marine sediment metagenome</name>
    <dbReference type="NCBI Taxonomy" id="412755"/>
    <lineage>
        <taxon>unclassified sequences</taxon>
        <taxon>metagenomes</taxon>
        <taxon>ecological metagenomes</taxon>
    </lineage>
</organism>
<evidence type="ECO:0000259" key="1">
    <source>
        <dbReference type="Pfam" id="PF08241"/>
    </source>
</evidence>
<gene>
    <name evidence="2" type="ORF">S01H1_77493</name>
</gene>
<dbReference type="Pfam" id="PF08241">
    <property type="entry name" value="Methyltransf_11"/>
    <property type="match status" value="1"/>
</dbReference>
<accession>X0Y5U5</accession>
<name>X0Y5U5_9ZZZZ</name>